<evidence type="ECO:0000313" key="3">
    <source>
        <dbReference type="Proteomes" id="UP001180020"/>
    </source>
</evidence>
<dbReference type="Proteomes" id="UP001180020">
    <property type="component" value="Unassembled WGS sequence"/>
</dbReference>
<dbReference type="AlphaFoldDB" id="A0AAV9E9H9"/>
<reference evidence="2" key="2">
    <citation type="submission" date="2023-06" db="EMBL/GenBank/DDBJ databases">
        <authorList>
            <person name="Ma L."/>
            <person name="Liu K.-W."/>
            <person name="Li Z."/>
            <person name="Hsiao Y.-Y."/>
            <person name="Qi Y."/>
            <person name="Fu T."/>
            <person name="Tang G."/>
            <person name="Zhang D."/>
            <person name="Sun W.-H."/>
            <person name="Liu D.-K."/>
            <person name="Li Y."/>
            <person name="Chen G.-Z."/>
            <person name="Liu X.-D."/>
            <person name="Liao X.-Y."/>
            <person name="Jiang Y.-T."/>
            <person name="Yu X."/>
            <person name="Hao Y."/>
            <person name="Huang J."/>
            <person name="Zhao X.-W."/>
            <person name="Ke S."/>
            <person name="Chen Y.-Y."/>
            <person name="Wu W.-L."/>
            <person name="Hsu J.-L."/>
            <person name="Lin Y.-F."/>
            <person name="Huang M.-D."/>
            <person name="Li C.-Y."/>
            <person name="Huang L."/>
            <person name="Wang Z.-W."/>
            <person name="Zhao X."/>
            <person name="Zhong W.-Y."/>
            <person name="Peng D.-H."/>
            <person name="Ahmad S."/>
            <person name="Lan S."/>
            <person name="Zhang J.-S."/>
            <person name="Tsai W.-C."/>
            <person name="Van De Peer Y."/>
            <person name="Liu Z.-J."/>
        </authorList>
    </citation>
    <scope>NUCLEOTIDE SEQUENCE</scope>
    <source>
        <strain evidence="2">CP</strain>
        <tissue evidence="2">Leaves</tissue>
    </source>
</reference>
<evidence type="ECO:0000313" key="2">
    <source>
        <dbReference type="EMBL" id="KAK1310150.1"/>
    </source>
</evidence>
<name>A0AAV9E9H9_ACOCL</name>
<dbReference type="EMBL" id="JAUJYO010000008">
    <property type="protein sequence ID" value="KAK1310150.1"/>
    <property type="molecule type" value="Genomic_DNA"/>
</dbReference>
<evidence type="ECO:0000256" key="1">
    <source>
        <dbReference type="SAM" id="SignalP"/>
    </source>
</evidence>
<reference evidence="2" key="1">
    <citation type="journal article" date="2023" name="Nat. Commun.">
        <title>Diploid and tetraploid genomes of Acorus and the evolution of monocots.</title>
        <authorList>
            <person name="Ma L."/>
            <person name="Liu K.W."/>
            <person name="Li Z."/>
            <person name="Hsiao Y.Y."/>
            <person name="Qi Y."/>
            <person name="Fu T."/>
            <person name="Tang G.D."/>
            <person name="Zhang D."/>
            <person name="Sun W.H."/>
            <person name="Liu D.K."/>
            <person name="Li Y."/>
            <person name="Chen G.Z."/>
            <person name="Liu X.D."/>
            <person name="Liao X.Y."/>
            <person name="Jiang Y.T."/>
            <person name="Yu X."/>
            <person name="Hao Y."/>
            <person name="Huang J."/>
            <person name="Zhao X.W."/>
            <person name="Ke S."/>
            <person name="Chen Y.Y."/>
            <person name="Wu W.L."/>
            <person name="Hsu J.L."/>
            <person name="Lin Y.F."/>
            <person name="Huang M.D."/>
            <person name="Li C.Y."/>
            <person name="Huang L."/>
            <person name="Wang Z.W."/>
            <person name="Zhao X."/>
            <person name="Zhong W.Y."/>
            <person name="Peng D.H."/>
            <person name="Ahmad S."/>
            <person name="Lan S."/>
            <person name="Zhang J.S."/>
            <person name="Tsai W.C."/>
            <person name="Van de Peer Y."/>
            <person name="Liu Z.J."/>
        </authorList>
    </citation>
    <scope>NUCLEOTIDE SEQUENCE</scope>
    <source>
        <strain evidence="2">CP</strain>
    </source>
</reference>
<organism evidence="2 3">
    <name type="scientific">Acorus calamus</name>
    <name type="common">Sweet flag</name>
    <dbReference type="NCBI Taxonomy" id="4465"/>
    <lineage>
        <taxon>Eukaryota</taxon>
        <taxon>Viridiplantae</taxon>
        <taxon>Streptophyta</taxon>
        <taxon>Embryophyta</taxon>
        <taxon>Tracheophyta</taxon>
        <taxon>Spermatophyta</taxon>
        <taxon>Magnoliopsida</taxon>
        <taxon>Liliopsida</taxon>
        <taxon>Acoraceae</taxon>
        <taxon>Acorus</taxon>
    </lineage>
</organism>
<proteinExistence type="predicted"/>
<keyword evidence="3" id="KW-1185">Reference proteome</keyword>
<protein>
    <submittedName>
        <fullName evidence="2">UDP-glucose:glycoprotein glucosyltransferase</fullName>
    </submittedName>
</protein>
<feature type="signal peptide" evidence="1">
    <location>
        <begin position="1"/>
        <end position="33"/>
    </location>
</feature>
<comment type="caution">
    <text evidence="2">The sequence shown here is derived from an EMBL/GenBank/DDBJ whole genome shotgun (WGS) entry which is preliminary data.</text>
</comment>
<sequence length="97" mass="10785">MKKMGFCSRSRFPLFAFVLFLVVLCALGTSASAESNRRPKNVQVSLRSKWSGTPLLLEAGVLPVRPHISVSLESGHMRISYAARFLRPLNTGLMHLK</sequence>
<feature type="chain" id="PRO_5043395647" evidence="1">
    <location>
        <begin position="34"/>
        <end position="97"/>
    </location>
</feature>
<accession>A0AAV9E9H9</accession>
<gene>
    <name evidence="2" type="primary">UGGT</name>
    <name evidence="2" type="ORF">QJS10_CPA08g01250</name>
</gene>
<keyword evidence="1" id="KW-0732">Signal</keyword>